<feature type="region of interest" description="Disordered" evidence="1">
    <location>
        <begin position="28"/>
        <end position="53"/>
    </location>
</feature>
<evidence type="ECO:0000313" key="2">
    <source>
        <dbReference type="EMBL" id="KAK3283276.1"/>
    </source>
</evidence>
<feature type="compositionally biased region" description="Pro residues" evidence="1">
    <location>
        <begin position="395"/>
        <end position="405"/>
    </location>
</feature>
<feature type="region of interest" description="Disordered" evidence="1">
    <location>
        <begin position="370"/>
        <end position="502"/>
    </location>
</feature>
<dbReference type="AlphaFoldDB" id="A0AAE0LFA3"/>
<feature type="compositionally biased region" description="Low complexity" evidence="1">
    <location>
        <begin position="196"/>
        <end position="227"/>
    </location>
</feature>
<feature type="compositionally biased region" description="Low complexity" evidence="1">
    <location>
        <begin position="282"/>
        <end position="313"/>
    </location>
</feature>
<dbReference type="EMBL" id="LGRX02002931">
    <property type="protein sequence ID" value="KAK3283276.1"/>
    <property type="molecule type" value="Genomic_DNA"/>
</dbReference>
<sequence>MLDADDATVATTFSTTSTVHTATSAQAAQAESVSQDEDYESAAGITRQQAQATSTMDNGVDALSAAATEEAANISSVGSALQDIPIDVQQSEDVVVVDPGTSSVQGSTGAPTGDQQQVEVHPHHTHHHRHHVTGKRWQSWFHRRHLMQATTMQTDSAGRYLDMVPPWWMASRNKSAATPLQDVNGGAPIEEEVLAASEPAAEPSSASPEADASDSTAARTTSADDTANVGSTIALPKWLDDMMALNDDTPSTDDATTADSATSAESTSVSDSATNSDDATIADSATSRVDDASVSDSATSVDDASVSDSTTSTEDAGISSNPPLPPPSADKGGPKHEIVFPPIKIDPFDVPLGENGTVTLFDSDRAVDLADLSSASPPQLPPLPPSPDDQLSLSAPPPPPAPSPMPEGSSISDLFKQFMNHSSDDATGTADVATDQQISDDASEHNSTSTVLAMGDTGLTSSPPSSSSSSNPPSETYEYSAPGSNKNNAPPSEEEETSESAPLAVYSVVYIVTIAVTSLLILPS</sequence>
<organism evidence="2 3">
    <name type="scientific">Cymbomonas tetramitiformis</name>
    <dbReference type="NCBI Taxonomy" id="36881"/>
    <lineage>
        <taxon>Eukaryota</taxon>
        <taxon>Viridiplantae</taxon>
        <taxon>Chlorophyta</taxon>
        <taxon>Pyramimonadophyceae</taxon>
        <taxon>Pyramimonadales</taxon>
        <taxon>Pyramimonadaceae</taxon>
        <taxon>Cymbomonas</taxon>
    </lineage>
</organism>
<dbReference type="Proteomes" id="UP001190700">
    <property type="component" value="Unassembled WGS sequence"/>
</dbReference>
<gene>
    <name evidence="2" type="ORF">CYMTET_9020</name>
</gene>
<feature type="compositionally biased region" description="Pro residues" evidence="1">
    <location>
        <begin position="378"/>
        <end position="387"/>
    </location>
</feature>
<name>A0AAE0LFA3_9CHLO</name>
<comment type="caution">
    <text evidence="2">The sequence shown here is derived from an EMBL/GenBank/DDBJ whole genome shotgun (WGS) entry which is preliminary data.</text>
</comment>
<feature type="compositionally biased region" description="Low complexity" evidence="1">
    <location>
        <begin position="425"/>
        <end position="435"/>
    </location>
</feature>
<keyword evidence="3" id="KW-1185">Reference proteome</keyword>
<feature type="compositionally biased region" description="Polar residues" evidence="1">
    <location>
        <begin position="436"/>
        <end position="451"/>
    </location>
</feature>
<reference evidence="2 3" key="1">
    <citation type="journal article" date="2015" name="Genome Biol. Evol.">
        <title>Comparative Genomics of a Bacterivorous Green Alga Reveals Evolutionary Causalities and Consequences of Phago-Mixotrophic Mode of Nutrition.</title>
        <authorList>
            <person name="Burns J.A."/>
            <person name="Paasch A."/>
            <person name="Narechania A."/>
            <person name="Kim E."/>
        </authorList>
    </citation>
    <scope>NUCLEOTIDE SEQUENCE [LARGE SCALE GENOMIC DNA]</scope>
    <source>
        <strain evidence="2 3">PLY_AMNH</strain>
    </source>
</reference>
<feature type="compositionally biased region" description="Low complexity" evidence="1">
    <location>
        <begin position="461"/>
        <end position="474"/>
    </location>
</feature>
<proteinExistence type="predicted"/>
<evidence type="ECO:0000256" key="1">
    <source>
        <dbReference type="SAM" id="MobiDB-lite"/>
    </source>
</evidence>
<evidence type="ECO:0000313" key="3">
    <source>
        <dbReference type="Proteomes" id="UP001190700"/>
    </source>
</evidence>
<feature type="compositionally biased region" description="Low complexity" evidence="1">
    <location>
        <begin position="247"/>
        <end position="274"/>
    </location>
</feature>
<feature type="region of interest" description="Disordered" evidence="1">
    <location>
        <begin position="244"/>
        <end position="340"/>
    </location>
</feature>
<accession>A0AAE0LFA3</accession>
<feature type="region of interest" description="Disordered" evidence="1">
    <location>
        <begin position="196"/>
        <end position="228"/>
    </location>
</feature>
<protein>
    <submittedName>
        <fullName evidence="2">Uncharacterized protein</fullName>
    </submittedName>
</protein>